<feature type="compositionally biased region" description="Polar residues" evidence="7">
    <location>
        <begin position="628"/>
        <end position="643"/>
    </location>
</feature>
<feature type="compositionally biased region" description="Low complexity" evidence="7">
    <location>
        <begin position="555"/>
        <end position="569"/>
    </location>
</feature>
<feature type="compositionally biased region" description="Low complexity" evidence="7">
    <location>
        <begin position="517"/>
        <end position="535"/>
    </location>
</feature>
<dbReference type="GO" id="GO:0031123">
    <property type="term" value="P:RNA 3'-end processing"/>
    <property type="evidence" value="ECO:0007669"/>
    <property type="project" value="TreeGrafter"/>
</dbReference>
<keyword evidence="6" id="KW-0460">Magnesium</keyword>
<organism evidence="10 11">
    <name type="scientific">Acanthosepion pharaonis</name>
    <name type="common">Pharaoh cuttlefish</name>
    <name type="synonym">Sepia pharaonis</name>
    <dbReference type="NCBI Taxonomy" id="158019"/>
    <lineage>
        <taxon>Eukaryota</taxon>
        <taxon>Metazoa</taxon>
        <taxon>Spiralia</taxon>
        <taxon>Lophotrochozoa</taxon>
        <taxon>Mollusca</taxon>
        <taxon>Cephalopoda</taxon>
        <taxon>Coleoidea</taxon>
        <taxon>Decapodiformes</taxon>
        <taxon>Sepiida</taxon>
        <taxon>Sepiina</taxon>
        <taxon>Sepiidae</taxon>
        <taxon>Acanthosepion</taxon>
    </lineage>
</organism>
<gene>
    <name evidence="10" type="ORF">SPHA_58796</name>
</gene>
<dbReference type="GO" id="GO:0043634">
    <property type="term" value="P:polyadenylation-dependent ncRNA catabolic process"/>
    <property type="evidence" value="ECO:0007669"/>
    <property type="project" value="TreeGrafter"/>
</dbReference>
<evidence type="ECO:0000259" key="9">
    <source>
        <dbReference type="Pfam" id="PF22600"/>
    </source>
</evidence>
<dbReference type="AlphaFoldDB" id="A0A812DPA6"/>
<evidence type="ECO:0000256" key="1">
    <source>
        <dbReference type="ARBA" id="ARBA00001936"/>
    </source>
</evidence>
<evidence type="ECO:0000313" key="11">
    <source>
        <dbReference type="Proteomes" id="UP000597762"/>
    </source>
</evidence>
<reference evidence="10" key="1">
    <citation type="submission" date="2021-01" db="EMBL/GenBank/DDBJ databases">
        <authorList>
            <person name="Li R."/>
            <person name="Bekaert M."/>
        </authorList>
    </citation>
    <scope>NUCLEOTIDE SEQUENCE</scope>
    <source>
        <strain evidence="10">Farmed</strain>
    </source>
</reference>
<feature type="domain" description="Poly(A) RNA polymerase mitochondrial-like central palm" evidence="9">
    <location>
        <begin position="99"/>
        <end position="229"/>
    </location>
</feature>
<dbReference type="EC" id="2.7.7.19" evidence="3"/>
<dbReference type="Pfam" id="PF22600">
    <property type="entry name" value="MTPAP-like_central"/>
    <property type="match status" value="1"/>
</dbReference>
<dbReference type="SUPFAM" id="SSF81631">
    <property type="entry name" value="PAP/OAS1 substrate-binding domain"/>
    <property type="match status" value="1"/>
</dbReference>
<dbReference type="GO" id="GO:0046872">
    <property type="term" value="F:metal ion binding"/>
    <property type="evidence" value="ECO:0007669"/>
    <property type="project" value="UniProtKB-KW"/>
</dbReference>
<evidence type="ECO:0000256" key="6">
    <source>
        <dbReference type="ARBA" id="ARBA00022842"/>
    </source>
</evidence>
<proteinExistence type="inferred from homology"/>
<dbReference type="InterPro" id="IPR045862">
    <property type="entry name" value="Trf4-like"/>
</dbReference>
<dbReference type="PANTHER" id="PTHR23092">
    <property type="entry name" value="POLY(A) RNA POLYMERASE"/>
    <property type="match status" value="1"/>
</dbReference>
<evidence type="ECO:0000256" key="5">
    <source>
        <dbReference type="ARBA" id="ARBA00022723"/>
    </source>
</evidence>
<feature type="region of interest" description="Disordered" evidence="7">
    <location>
        <begin position="628"/>
        <end position="647"/>
    </location>
</feature>
<evidence type="ECO:0000256" key="2">
    <source>
        <dbReference type="ARBA" id="ARBA00008593"/>
    </source>
</evidence>
<keyword evidence="4 10" id="KW-0808">Transferase</keyword>
<keyword evidence="5" id="KW-0479">Metal-binding</keyword>
<dbReference type="EMBL" id="CAHIKZ030004041">
    <property type="protein sequence ID" value="CAE1306570.1"/>
    <property type="molecule type" value="Genomic_DNA"/>
</dbReference>
<evidence type="ECO:0000256" key="4">
    <source>
        <dbReference type="ARBA" id="ARBA00022679"/>
    </source>
</evidence>
<comment type="caution">
    <text evidence="10">The sequence shown here is derived from an EMBL/GenBank/DDBJ whole genome shotgun (WGS) entry which is preliminary data.</text>
</comment>
<dbReference type="InterPro" id="IPR054708">
    <property type="entry name" value="MTPAP-like_central"/>
</dbReference>
<evidence type="ECO:0000313" key="10">
    <source>
        <dbReference type="EMBL" id="CAE1306570.1"/>
    </source>
</evidence>
<dbReference type="PANTHER" id="PTHR23092:SF15">
    <property type="entry name" value="INACTIVE NON-CANONICAL POLY(A) RNA POLYMERASE PROTEIN TRF4-2-RELATED"/>
    <property type="match status" value="1"/>
</dbReference>
<sequence length="666" mass="74080">MRICEAQIGVDTMYLNHNNFLNSDQKNDEYIPLDFVNVDGKNGDHSVVTQQNQLKRKRDNNRASTYDLNHSSVKHIIKDGALTPWKNKDRHYEPDLIGLHDEIIDFYTYMSPRPEEKCMREGVVERIRRVVKQLWPDAQVEIFGSFRTGLYLPTSDIDLVVLGTWDPPPLWKLKDALVENNIAKEEYIKVLDKASVPIVKLTDNETDVKVDISFNMRNGVKSAKLIKSFMEEFPHLKFLVLVLKQFLLQRDLNEVFTGGISSYCLILLTVSFLQLHPSLNPKSHHSNNLGVLLIEFFELYGRNFNYLKTGIRIKDGGSYVPKEEIQKGMENGYRPSLLCIEDPLTPGNDIGRSSYGAMQVKQAFESALLMLEHTVSQYSYLLQGNQSILGRIIKVTNEVVEYRKWIKENYAKPSIPLHVVNHQENKQDRPTEVLGQSQCENRTSNVCNAGSVSNRCSIIQTGESEASDSSGSIYCKSSSSSHCGSSSCSIASDEDSDCSAEGVGGGNKVHHFGSGGSSSSSSSSSSSGKSHTTSSATRSRDQNVAPGTGSKARDTSTSSVSSTRSLPTTMSAVPTTMGTYPIINNIKTMSSSNTLNSHHLYPGNHYLDMNGHTSKNPLVRQTSYRMTQPPHTTPQGSKVYRSNNTKRRKNTIKRDGVQTAGNGGNR</sequence>
<name>A0A812DPA6_ACAPH</name>
<dbReference type="OrthoDB" id="273917at2759"/>
<keyword evidence="10" id="KW-0548">Nucleotidyltransferase</keyword>
<dbReference type="FunFam" id="1.10.1410.10:FF:000003">
    <property type="entry name" value="non-canonical poly(A) RNA polymerase PAPD7"/>
    <property type="match status" value="1"/>
</dbReference>
<protein>
    <recommendedName>
        <fullName evidence="3">polynucleotide adenylyltransferase</fullName>
        <ecNumber evidence="3">2.7.7.19</ecNumber>
    </recommendedName>
</protein>
<dbReference type="InterPro" id="IPR002058">
    <property type="entry name" value="PAP_assoc"/>
</dbReference>
<dbReference type="FunFam" id="3.30.460.10:FF:000006">
    <property type="entry name" value="non-canonical poly(A) RNA polymerase PAPD5"/>
    <property type="match status" value="1"/>
</dbReference>
<dbReference type="Gene3D" id="3.30.460.10">
    <property type="entry name" value="Beta Polymerase, domain 2"/>
    <property type="match status" value="1"/>
</dbReference>
<dbReference type="GO" id="GO:1990817">
    <property type="term" value="F:poly(A) RNA polymerase activity"/>
    <property type="evidence" value="ECO:0007669"/>
    <property type="project" value="UniProtKB-EC"/>
</dbReference>
<keyword evidence="11" id="KW-1185">Reference proteome</keyword>
<comment type="similarity">
    <text evidence="2">Belongs to the DNA polymerase type-B-like family.</text>
</comment>
<dbReference type="Pfam" id="PF03828">
    <property type="entry name" value="PAP_assoc"/>
    <property type="match status" value="1"/>
</dbReference>
<dbReference type="GO" id="GO:0003729">
    <property type="term" value="F:mRNA binding"/>
    <property type="evidence" value="ECO:0007669"/>
    <property type="project" value="TreeGrafter"/>
</dbReference>
<dbReference type="GO" id="GO:0005730">
    <property type="term" value="C:nucleolus"/>
    <property type="evidence" value="ECO:0007669"/>
    <property type="project" value="TreeGrafter"/>
</dbReference>
<dbReference type="CDD" id="cd05402">
    <property type="entry name" value="NT_PAP_TUTase"/>
    <property type="match status" value="1"/>
</dbReference>
<dbReference type="InterPro" id="IPR043519">
    <property type="entry name" value="NT_sf"/>
</dbReference>
<dbReference type="GO" id="GO:0031499">
    <property type="term" value="C:TRAMP complex"/>
    <property type="evidence" value="ECO:0007669"/>
    <property type="project" value="TreeGrafter"/>
</dbReference>
<evidence type="ECO:0000259" key="8">
    <source>
        <dbReference type="Pfam" id="PF03828"/>
    </source>
</evidence>
<dbReference type="SUPFAM" id="SSF81301">
    <property type="entry name" value="Nucleotidyltransferase"/>
    <property type="match status" value="1"/>
</dbReference>
<evidence type="ECO:0000256" key="3">
    <source>
        <dbReference type="ARBA" id="ARBA00012388"/>
    </source>
</evidence>
<dbReference type="Proteomes" id="UP000597762">
    <property type="component" value="Unassembled WGS sequence"/>
</dbReference>
<feature type="domain" description="PAP-associated" evidence="8">
    <location>
        <begin position="288"/>
        <end position="348"/>
    </location>
</feature>
<feature type="region of interest" description="Disordered" evidence="7">
    <location>
        <begin position="509"/>
        <end position="576"/>
    </location>
</feature>
<dbReference type="Gene3D" id="1.10.1410.10">
    <property type="match status" value="1"/>
</dbReference>
<evidence type="ECO:0000256" key="7">
    <source>
        <dbReference type="SAM" id="MobiDB-lite"/>
    </source>
</evidence>
<accession>A0A812DPA6</accession>
<comment type="cofactor">
    <cofactor evidence="1">
        <name>Mn(2+)</name>
        <dbReference type="ChEBI" id="CHEBI:29035"/>
    </cofactor>
</comment>